<name>A0ABY6Z199_9BACL</name>
<dbReference type="SUPFAM" id="SSF56112">
    <property type="entry name" value="Protein kinase-like (PK-like)"/>
    <property type="match status" value="1"/>
</dbReference>
<dbReference type="RefSeq" id="WP_268043032.1">
    <property type="nucleotide sequence ID" value="NZ_CP104064.1"/>
</dbReference>
<accession>A0ABY6Z199</accession>
<dbReference type="InterPro" id="IPR011009">
    <property type="entry name" value="Kinase-like_dom_sf"/>
</dbReference>
<evidence type="ECO:0000313" key="3">
    <source>
        <dbReference type="Proteomes" id="UP001164803"/>
    </source>
</evidence>
<protein>
    <submittedName>
        <fullName evidence="2">Aminoglycoside phosphotransferase family protein</fullName>
    </submittedName>
</protein>
<dbReference type="Pfam" id="PF01636">
    <property type="entry name" value="APH"/>
    <property type="match status" value="1"/>
</dbReference>
<keyword evidence="3" id="KW-1185">Reference proteome</keyword>
<dbReference type="EMBL" id="CP104064">
    <property type="protein sequence ID" value="WAH35750.1"/>
    <property type="molecule type" value="Genomic_DNA"/>
</dbReference>
<evidence type="ECO:0000313" key="2">
    <source>
        <dbReference type="EMBL" id="WAH35750.1"/>
    </source>
</evidence>
<gene>
    <name evidence="2" type="ORF">NZD86_15930</name>
</gene>
<dbReference type="Gene3D" id="3.90.1200.10">
    <property type="match status" value="1"/>
</dbReference>
<evidence type="ECO:0000259" key="1">
    <source>
        <dbReference type="Pfam" id="PF01636"/>
    </source>
</evidence>
<feature type="domain" description="Aminoglycoside phosphotransferase" evidence="1">
    <location>
        <begin position="38"/>
        <end position="256"/>
    </location>
</feature>
<reference evidence="2" key="1">
    <citation type="submission" date="2022-08" db="EMBL/GenBank/DDBJ databases">
        <title>Alicyclobacillus dauci DSM2870, complete genome.</title>
        <authorList>
            <person name="Wang Q."/>
            <person name="Cai R."/>
            <person name="Wang Z."/>
        </authorList>
    </citation>
    <scope>NUCLEOTIDE SEQUENCE</scope>
    <source>
        <strain evidence="2">DSM 28700</strain>
    </source>
</reference>
<proteinExistence type="predicted"/>
<sequence>MHEMTEHDVVALIKAEYNLDVTDVSWHDSLYTSHVAARVKTRQGTFKLKRYSNRFLTLKQLYGRYQTLSSLRILGVPKWHLTTDGAPSTLYRSKAYYLVDWVEGRSFQHSYDDAMALGLLLREVHVGTRSKEFQIPTLQHRLRPIMNAKEILRRHRYRNLPVQVDRFLQRESSFLQATMTRSVRTLTSLAGELEPKIVHGDVTIPNVLYQGKKAILIDWERVSLGYAMEELAKTAMNTCNLSTGLADHLLQGYGWDAISEPMQTAFRAFLQIPREVIYLLHLSVRKPAGDAERAQWQLIMQTWRDRKAFFAHYEV</sequence>
<organism evidence="2 3">
    <name type="scientific">Alicyclobacillus dauci</name>
    <dbReference type="NCBI Taxonomy" id="1475485"/>
    <lineage>
        <taxon>Bacteria</taxon>
        <taxon>Bacillati</taxon>
        <taxon>Bacillota</taxon>
        <taxon>Bacilli</taxon>
        <taxon>Bacillales</taxon>
        <taxon>Alicyclobacillaceae</taxon>
        <taxon>Alicyclobacillus</taxon>
    </lineage>
</organism>
<dbReference type="Proteomes" id="UP001164803">
    <property type="component" value="Chromosome"/>
</dbReference>
<dbReference type="Gene3D" id="3.30.200.20">
    <property type="entry name" value="Phosphorylase Kinase, domain 1"/>
    <property type="match status" value="1"/>
</dbReference>
<dbReference type="InterPro" id="IPR002575">
    <property type="entry name" value="Aminoglycoside_PTrfase"/>
</dbReference>